<feature type="coiled-coil region" evidence="1">
    <location>
        <begin position="704"/>
        <end position="762"/>
    </location>
</feature>
<sequence length="881" mass="104509">MENCGNVIAWGWSLANLGGVIYAEVLLVIYFTILFYLIGIKIDYQLYAAFTYPIFNLPLYLYTPSTAIAPKRRPFIFSNSFASYLKESINWFVNIRRVPHKKEINNEMDISSDIDEIDENIIKQIIEYLNKTKKCLIENKEECINIFFNEMLMFDELVRFKGIYYYCNGNTNNNIKGNIIKDPIKELINSKTRSLFFQQIKNETKQLEISKIYSKLLKSLMITKPLYIALLINKLIKQNKINILLEIISTQKLEELKLSIKLMSVLYPKNKINFIESKINFEKILKNKGEIIQFLNWRFDQKCLEKPIIEKKTLINQMLNKFKNYGGKNCLENLNIGDYIEILENEKKLKEFLIFRLKCSIELLESKNLINEDEEEEENNLIRILILSKGENITEKINLKEKKIIEEKIIKGNFNLNGWNDNVREHSVKNVSQTLFYSYFIQNYGINITTFANVLIDVDYEINVQFDQLNNKLIIKSEKLFNSLKNIPGSIILTNLLENIKKIKNFKIIQNLLNLSKNDEKIQEKLIQFISTKHYVLALLLKQIVEREEKQEENISDLYFNRRIKQKSFVKIEELLDKGEINKIIADLDLDCNGDSSEYFKPEYIDLRAIPLLSYEGTLIDHFDYFIKNKNSPEKFFLPLYHFERKFGAILFEKIKLFWGNFDQIDWNDFQITNKIKTDFAELFDYFLIFGKTIKLQGKNSEEIQNYLNQIREEERVGENEREKEMEEKIDEKWEDVLNFKYNELNKNLNELIIYIKNMTNLLNKNLFKNWNKKDNNEDSLMDIVNSCFPKKQRQLEQFKFLKKKVFVPNSILLLRKKRDEPDETDYQSYFFICVSVLSVKFIGGIKCPVPNIRELFNRRQPNPNILPTTTTTTRTKKQSK</sequence>
<feature type="transmembrane region" description="Helical" evidence="3">
    <location>
        <begin position="46"/>
        <end position="63"/>
    </location>
</feature>
<evidence type="ECO:0000313" key="4">
    <source>
        <dbReference type="EMBL" id="KAF7639192.1"/>
    </source>
</evidence>
<comment type="caution">
    <text evidence="4">The sequence shown here is derived from an EMBL/GenBank/DDBJ whole genome shotgun (WGS) entry which is preliminary data.</text>
</comment>
<keyword evidence="3" id="KW-0472">Membrane</keyword>
<proteinExistence type="predicted"/>
<feature type="region of interest" description="Disordered" evidence="2">
    <location>
        <begin position="859"/>
        <end position="881"/>
    </location>
</feature>
<dbReference type="Proteomes" id="UP000605970">
    <property type="component" value="Unassembled WGS sequence"/>
</dbReference>
<protein>
    <submittedName>
        <fullName evidence="4">Uncharacterized protein</fullName>
    </submittedName>
</protein>
<evidence type="ECO:0000256" key="1">
    <source>
        <dbReference type="SAM" id="Coils"/>
    </source>
</evidence>
<dbReference type="OrthoDB" id="5908473at2759"/>
<keyword evidence="3" id="KW-0812">Transmembrane</keyword>
<evidence type="ECO:0000256" key="3">
    <source>
        <dbReference type="SAM" id="Phobius"/>
    </source>
</evidence>
<name>A0A8T0A0Y8_9BILA</name>
<reference evidence="4" key="1">
    <citation type="journal article" date="2020" name="Ecol. Evol.">
        <title>Genome structure and content of the rice root-knot nematode (Meloidogyne graminicola).</title>
        <authorList>
            <person name="Phan N.T."/>
            <person name="Danchin E.G.J."/>
            <person name="Klopp C."/>
            <person name="Perfus-Barbeoch L."/>
            <person name="Kozlowski D.K."/>
            <person name="Koutsovoulos G.D."/>
            <person name="Lopez-Roques C."/>
            <person name="Bouchez O."/>
            <person name="Zahm M."/>
            <person name="Besnard G."/>
            <person name="Bellafiore S."/>
        </authorList>
    </citation>
    <scope>NUCLEOTIDE SEQUENCE</scope>
    <source>
        <strain evidence="4">VN-18</strain>
    </source>
</reference>
<keyword evidence="1" id="KW-0175">Coiled coil</keyword>
<feature type="transmembrane region" description="Helical" evidence="3">
    <location>
        <begin position="20"/>
        <end position="39"/>
    </location>
</feature>
<keyword evidence="3" id="KW-1133">Transmembrane helix</keyword>
<organism evidence="4 5">
    <name type="scientific">Meloidogyne graminicola</name>
    <dbReference type="NCBI Taxonomy" id="189291"/>
    <lineage>
        <taxon>Eukaryota</taxon>
        <taxon>Metazoa</taxon>
        <taxon>Ecdysozoa</taxon>
        <taxon>Nematoda</taxon>
        <taxon>Chromadorea</taxon>
        <taxon>Rhabditida</taxon>
        <taxon>Tylenchina</taxon>
        <taxon>Tylenchomorpha</taxon>
        <taxon>Tylenchoidea</taxon>
        <taxon>Meloidogynidae</taxon>
        <taxon>Meloidogyninae</taxon>
        <taxon>Meloidogyne</taxon>
    </lineage>
</organism>
<evidence type="ECO:0000313" key="5">
    <source>
        <dbReference type="Proteomes" id="UP000605970"/>
    </source>
</evidence>
<gene>
    <name evidence="4" type="ORF">Mgra_00001422</name>
</gene>
<keyword evidence="5" id="KW-1185">Reference proteome</keyword>
<dbReference type="AlphaFoldDB" id="A0A8T0A0Y8"/>
<evidence type="ECO:0000256" key="2">
    <source>
        <dbReference type="SAM" id="MobiDB-lite"/>
    </source>
</evidence>
<dbReference type="EMBL" id="JABEBT010000007">
    <property type="protein sequence ID" value="KAF7639192.1"/>
    <property type="molecule type" value="Genomic_DNA"/>
</dbReference>
<accession>A0A8T0A0Y8</accession>